<evidence type="ECO:0000313" key="3">
    <source>
        <dbReference type="Proteomes" id="UP001516023"/>
    </source>
</evidence>
<evidence type="ECO:0000256" key="1">
    <source>
        <dbReference type="SAM" id="MobiDB-lite"/>
    </source>
</evidence>
<proteinExistence type="predicted"/>
<protein>
    <submittedName>
        <fullName evidence="2">Uncharacterized protein</fullName>
    </submittedName>
</protein>
<reference evidence="2 3" key="1">
    <citation type="journal article" date="2020" name="G3 (Bethesda)">
        <title>Improved Reference Genome for Cyclotella cryptica CCMP332, a Model for Cell Wall Morphogenesis, Salinity Adaptation, and Lipid Production in Diatoms (Bacillariophyta).</title>
        <authorList>
            <person name="Roberts W.R."/>
            <person name="Downey K.M."/>
            <person name="Ruck E.C."/>
            <person name="Traller J.C."/>
            <person name="Alverson A.J."/>
        </authorList>
    </citation>
    <scope>NUCLEOTIDE SEQUENCE [LARGE SCALE GENOMIC DNA]</scope>
    <source>
        <strain evidence="2 3">CCMP332</strain>
    </source>
</reference>
<dbReference type="AlphaFoldDB" id="A0ABD3NX16"/>
<keyword evidence="3" id="KW-1185">Reference proteome</keyword>
<name>A0ABD3NX16_9STRA</name>
<feature type="region of interest" description="Disordered" evidence="1">
    <location>
        <begin position="46"/>
        <end position="117"/>
    </location>
</feature>
<evidence type="ECO:0000313" key="2">
    <source>
        <dbReference type="EMBL" id="KAL3780008.1"/>
    </source>
</evidence>
<feature type="compositionally biased region" description="Low complexity" evidence="1">
    <location>
        <begin position="51"/>
        <end position="71"/>
    </location>
</feature>
<dbReference type="EMBL" id="JABMIG020000366">
    <property type="protein sequence ID" value="KAL3780008.1"/>
    <property type="molecule type" value="Genomic_DNA"/>
</dbReference>
<dbReference type="Proteomes" id="UP001516023">
    <property type="component" value="Unassembled WGS sequence"/>
</dbReference>
<sequence length="162" mass="17806">MVRPSLVAATALSFSFSPAFSSPVSQMAMFALSSVLRAPRLGMRHKKDDSASLASPADSTAIPPPSSSSSSFQDDKLQKKRRITASSYVEPPVEPSVGSENSTSTSNSYSPRRSRRLAAKNHVDGDGDTWIECLVVNIKDRKRKTHKSRSLFYSIETQRVLW</sequence>
<organism evidence="2 3">
    <name type="scientific">Cyclotella cryptica</name>
    <dbReference type="NCBI Taxonomy" id="29204"/>
    <lineage>
        <taxon>Eukaryota</taxon>
        <taxon>Sar</taxon>
        <taxon>Stramenopiles</taxon>
        <taxon>Ochrophyta</taxon>
        <taxon>Bacillariophyta</taxon>
        <taxon>Coscinodiscophyceae</taxon>
        <taxon>Thalassiosirophycidae</taxon>
        <taxon>Stephanodiscales</taxon>
        <taxon>Stephanodiscaceae</taxon>
        <taxon>Cyclotella</taxon>
    </lineage>
</organism>
<gene>
    <name evidence="2" type="ORF">HJC23_000298</name>
</gene>
<feature type="compositionally biased region" description="Low complexity" evidence="1">
    <location>
        <begin position="95"/>
        <end position="111"/>
    </location>
</feature>
<accession>A0ABD3NX16</accession>
<comment type="caution">
    <text evidence="2">The sequence shown here is derived from an EMBL/GenBank/DDBJ whole genome shotgun (WGS) entry which is preliminary data.</text>
</comment>